<name>A0ABT3P177_9PROT</name>
<dbReference type="InterPro" id="IPR042098">
    <property type="entry name" value="TauD-like_sf"/>
</dbReference>
<feature type="compositionally biased region" description="Basic and acidic residues" evidence="6">
    <location>
        <begin position="160"/>
        <end position="176"/>
    </location>
</feature>
<keyword evidence="5" id="KW-0408">Iron</keyword>
<protein>
    <submittedName>
        <fullName evidence="8">TauD/TfdA family dioxygenase</fullName>
    </submittedName>
</protein>
<dbReference type="EMBL" id="JAPFQI010000024">
    <property type="protein sequence ID" value="MCW8087938.1"/>
    <property type="molecule type" value="Genomic_DNA"/>
</dbReference>
<keyword evidence="2" id="KW-0479">Metal-binding</keyword>
<comment type="caution">
    <text evidence="8">The sequence shown here is derived from an EMBL/GenBank/DDBJ whole genome shotgun (WGS) entry which is preliminary data.</text>
</comment>
<accession>A0ABT3P177</accession>
<proteinExistence type="inferred from homology"/>
<evidence type="ECO:0000256" key="6">
    <source>
        <dbReference type="SAM" id="MobiDB-lite"/>
    </source>
</evidence>
<evidence type="ECO:0000313" key="9">
    <source>
        <dbReference type="Proteomes" id="UP001526430"/>
    </source>
</evidence>
<feature type="domain" description="TauD/TfdA-like" evidence="7">
    <location>
        <begin position="6"/>
        <end position="271"/>
    </location>
</feature>
<dbReference type="PANTHER" id="PTHR30468:SF1">
    <property type="entry name" value="ALPHA-KETOGLUTARATE-DEPENDENT SULFONATE DIOXYGENASE"/>
    <property type="match status" value="1"/>
</dbReference>
<keyword evidence="3 8" id="KW-0223">Dioxygenase</keyword>
<evidence type="ECO:0000259" key="7">
    <source>
        <dbReference type="Pfam" id="PF02668"/>
    </source>
</evidence>
<evidence type="ECO:0000256" key="2">
    <source>
        <dbReference type="ARBA" id="ARBA00022723"/>
    </source>
</evidence>
<evidence type="ECO:0000256" key="4">
    <source>
        <dbReference type="ARBA" id="ARBA00023002"/>
    </source>
</evidence>
<keyword evidence="9" id="KW-1185">Reference proteome</keyword>
<comment type="similarity">
    <text evidence="1">Belongs to the TfdA dioxygenase family.</text>
</comment>
<evidence type="ECO:0000256" key="1">
    <source>
        <dbReference type="ARBA" id="ARBA00005896"/>
    </source>
</evidence>
<evidence type="ECO:0000313" key="8">
    <source>
        <dbReference type="EMBL" id="MCW8087938.1"/>
    </source>
</evidence>
<evidence type="ECO:0000256" key="5">
    <source>
        <dbReference type="ARBA" id="ARBA00023004"/>
    </source>
</evidence>
<dbReference type="Proteomes" id="UP001526430">
    <property type="component" value="Unassembled WGS sequence"/>
</dbReference>
<evidence type="ECO:0000256" key="3">
    <source>
        <dbReference type="ARBA" id="ARBA00022964"/>
    </source>
</evidence>
<gene>
    <name evidence="8" type="ORF">OF850_20245</name>
</gene>
<dbReference type="PANTHER" id="PTHR30468">
    <property type="entry name" value="ALPHA-KETOGLUTARATE-DEPENDENT SULFONATE DIOXYGENASE"/>
    <property type="match status" value="1"/>
</dbReference>
<dbReference type="Gene3D" id="3.60.130.10">
    <property type="entry name" value="Clavaminate synthase-like"/>
    <property type="match status" value="1"/>
</dbReference>
<reference evidence="8 9" key="1">
    <citation type="submission" date="2022-10" db="EMBL/GenBank/DDBJ databases">
        <title>Roseococcus glaciei nov., sp. nov., isolated from glacier.</title>
        <authorList>
            <person name="Liu Q."/>
            <person name="Xin Y.-H."/>
        </authorList>
    </citation>
    <scope>NUCLEOTIDE SEQUENCE [LARGE SCALE GENOMIC DNA]</scope>
    <source>
        <strain evidence="8 9">MDT2-1-1</strain>
    </source>
</reference>
<organism evidence="8 9">
    <name type="scientific">Sabulicella glaciei</name>
    <dbReference type="NCBI Taxonomy" id="2984948"/>
    <lineage>
        <taxon>Bacteria</taxon>
        <taxon>Pseudomonadati</taxon>
        <taxon>Pseudomonadota</taxon>
        <taxon>Alphaproteobacteria</taxon>
        <taxon>Acetobacterales</taxon>
        <taxon>Acetobacteraceae</taxon>
        <taxon>Sabulicella</taxon>
    </lineage>
</organism>
<dbReference type="InterPro" id="IPR051323">
    <property type="entry name" value="AtsK-like"/>
</dbReference>
<dbReference type="Pfam" id="PF02668">
    <property type="entry name" value="TauD"/>
    <property type="match status" value="1"/>
</dbReference>
<keyword evidence="4" id="KW-0560">Oxidoreductase</keyword>
<dbReference type="GO" id="GO:0051213">
    <property type="term" value="F:dioxygenase activity"/>
    <property type="evidence" value="ECO:0007669"/>
    <property type="project" value="UniProtKB-KW"/>
</dbReference>
<sequence>MENRPEIRPLSPALGAEILGVDLREDMPDALVAELRDTWLRHGVVFFRDQNLPPRELVRVARRFGEVVEYPFVKGLEEAPEVIPVMKLEHEKVNFGGVWHTDTAYLDRPPMATMLVAREIPPVGGDTMFASGVAAYEALSEGMRKLIDPLRAVNSSAKADVSKTREDRRKDSGRDDAKQVYEALHPVVRTHPETGRKALYVNAGHTSRFEGMTEEESAPLLEFLFRWQVKPEWTCRFRWREGSVAFWDNRQVLHYPLNDYHGHRRVLHRVTLEGDVPA</sequence>
<feature type="region of interest" description="Disordered" evidence="6">
    <location>
        <begin position="157"/>
        <end position="176"/>
    </location>
</feature>
<dbReference type="InterPro" id="IPR003819">
    <property type="entry name" value="TauD/TfdA-like"/>
</dbReference>
<dbReference type="RefSeq" id="WP_301592143.1">
    <property type="nucleotide sequence ID" value="NZ_JAPFQI010000024.1"/>
</dbReference>
<dbReference type="SUPFAM" id="SSF51197">
    <property type="entry name" value="Clavaminate synthase-like"/>
    <property type="match status" value="1"/>
</dbReference>